<organism evidence="1 2">
    <name type="scientific">Leptospira weilii serovar Topaz str. LT2116</name>
    <dbReference type="NCBI Taxonomy" id="1088540"/>
    <lineage>
        <taxon>Bacteria</taxon>
        <taxon>Pseudomonadati</taxon>
        <taxon>Spirochaetota</taxon>
        <taxon>Spirochaetia</taxon>
        <taxon>Leptospirales</taxon>
        <taxon>Leptospiraceae</taxon>
        <taxon>Leptospira</taxon>
    </lineage>
</organism>
<comment type="caution">
    <text evidence="1">The sequence shown here is derived from an EMBL/GenBank/DDBJ whole genome shotgun (WGS) entry which is preliminary data.</text>
</comment>
<dbReference type="EMBL" id="AHOR02000048">
    <property type="protein sequence ID" value="EMF80561.1"/>
    <property type="molecule type" value="Genomic_DNA"/>
</dbReference>
<proteinExistence type="predicted"/>
<name>M3GUJ4_9LEPT</name>
<reference evidence="1 2" key="1">
    <citation type="submission" date="2013-01" db="EMBL/GenBank/DDBJ databases">
        <authorList>
            <person name="Harkins D.M."/>
            <person name="Durkin A.S."/>
            <person name="Brinkac L.M."/>
            <person name="Haft D.H."/>
            <person name="Selengut J.D."/>
            <person name="Sanka R."/>
            <person name="DePew J."/>
            <person name="Purushe J."/>
            <person name="Tulsiani S.M."/>
            <person name="Graham G.C."/>
            <person name="Burns M.-A."/>
            <person name="Dohnt M.F."/>
            <person name="Smythe L.D."/>
            <person name="McKay D.B."/>
            <person name="Craig S.B."/>
            <person name="Vinetz J.M."/>
            <person name="Sutton G.G."/>
            <person name="Nierman W.C."/>
            <person name="Fouts D.E."/>
        </authorList>
    </citation>
    <scope>NUCLEOTIDE SEQUENCE [LARGE SCALE GENOMIC DNA]</scope>
    <source>
        <strain evidence="1 2">LT2116</strain>
    </source>
</reference>
<evidence type="ECO:0000313" key="2">
    <source>
        <dbReference type="Proteomes" id="UP000011770"/>
    </source>
</evidence>
<gene>
    <name evidence="1" type="ORF">LEP1GSC188_3736</name>
</gene>
<dbReference type="Proteomes" id="UP000011770">
    <property type="component" value="Unassembled WGS sequence"/>
</dbReference>
<sequence length="43" mass="4951">MLSSFNAIYLATFRERDLSLGELVPEFPLILDRGLFHSLRIAK</sequence>
<evidence type="ECO:0000313" key="1">
    <source>
        <dbReference type="EMBL" id="EMF80561.1"/>
    </source>
</evidence>
<dbReference type="AlphaFoldDB" id="M3GUJ4"/>
<protein>
    <submittedName>
        <fullName evidence="1">Uncharacterized protein</fullName>
    </submittedName>
</protein>
<accession>M3GUJ4</accession>